<dbReference type="InterPro" id="IPR050469">
    <property type="entry name" value="Diguanylate_Cyclase"/>
</dbReference>
<dbReference type="SMART" id="SM00267">
    <property type="entry name" value="GGDEF"/>
    <property type="match status" value="1"/>
</dbReference>
<feature type="domain" description="GGDEF" evidence="2">
    <location>
        <begin position="249"/>
        <end position="380"/>
    </location>
</feature>
<dbReference type="CDD" id="cd01949">
    <property type="entry name" value="GGDEF"/>
    <property type="match status" value="1"/>
</dbReference>
<dbReference type="STRING" id="1121326.CLMAG_18250"/>
<evidence type="ECO:0000256" key="1">
    <source>
        <dbReference type="SAM" id="Phobius"/>
    </source>
</evidence>
<accession>A0A162SY70</accession>
<keyword evidence="1" id="KW-0472">Membrane</keyword>
<dbReference type="EMBL" id="LWAE01000002">
    <property type="protein sequence ID" value="KZL92019.1"/>
    <property type="molecule type" value="Genomic_DNA"/>
</dbReference>
<name>A0A162SY70_9CLOT</name>
<dbReference type="RefSeq" id="WP_066621136.1">
    <property type="nucleotide sequence ID" value="NZ_FQXL01000004.1"/>
</dbReference>
<keyword evidence="4" id="KW-1185">Reference proteome</keyword>
<dbReference type="PATRIC" id="fig|1121326.3.peg.1809"/>
<dbReference type="Gene3D" id="3.30.70.270">
    <property type="match status" value="1"/>
</dbReference>
<feature type="transmembrane region" description="Helical" evidence="1">
    <location>
        <begin position="173"/>
        <end position="191"/>
    </location>
</feature>
<comment type="caution">
    <text evidence="3">The sequence shown here is derived from an EMBL/GenBank/DDBJ whole genome shotgun (WGS) entry which is preliminary data.</text>
</comment>
<dbReference type="AlphaFoldDB" id="A0A162SY70"/>
<keyword evidence="1" id="KW-1133">Transmembrane helix</keyword>
<evidence type="ECO:0000313" key="3">
    <source>
        <dbReference type="EMBL" id="KZL92019.1"/>
    </source>
</evidence>
<feature type="transmembrane region" description="Helical" evidence="1">
    <location>
        <begin position="37"/>
        <end position="60"/>
    </location>
</feature>
<dbReference type="NCBIfam" id="TIGR00254">
    <property type="entry name" value="GGDEF"/>
    <property type="match status" value="1"/>
</dbReference>
<dbReference type="PANTHER" id="PTHR45138">
    <property type="entry name" value="REGULATORY COMPONENTS OF SENSORY TRANSDUCTION SYSTEM"/>
    <property type="match status" value="1"/>
</dbReference>
<feature type="transmembrane region" description="Helical" evidence="1">
    <location>
        <begin position="108"/>
        <end position="133"/>
    </location>
</feature>
<dbReference type="SUPFAM" id="SSF55073">
    <property type="entry name" value="Nucleotide cyclase"/>
    <property type="match status" value="1"/>
</dbReference>
<protein>
    <submittedName>
        <fullName evidence="3">Putative diguanylate cyclase YegE</fullName>
        <ecNumber evidence="3">2.7.7.65</ecNumber>
    </submittedName>
</protein>
<dbReference type="InterPro" id="IPR029787">
    <property type="entry name" value="Nucleotide_cyclase"/>
</dbReference>
<gene>
    <name evidence="3" type="primary">yegE_1</name>
    <name evidence="3" type="ORF">CLMAG_18250</name>
</gene>
<proteinExistence type="predicted"/>
<dbReference type="OrthoDB" id="9805474at2"/>
<dbReference type="Proteomes" id="UP000076603">
    <property type="component" value="Unassembled WGS sequence"/>
</dbReference>
<reference evidence="3 4" key="1">
    <citation type="submission" date="2016-04" db="EMBL/GenBank/DDBJ databases">
        <title>Genome sequence of Clostridium magnum DSM 2767.</title>
        <authorList>
            <person name="Poehlein A."/>
            <person name="Uhlig R."/>
            <person name="Fischer R."/>
            <person name="Bahl H."/>
            <person name="Daniel R."/>
        </authorList>
    </citation>
    <scope>NUCLEOTIDE SEQUENCE [LARGE SCALE GENOMIC DNA]</scope>
    <source>
        <strain evidence="3 4">DSM 2767</strain>
    </source>
</reference>
<organism evidence="3 4">
    <name type="scientific">Clostridium magnum DSM 2767</name>
    <dbReference type="NCBI Taxonomy" id="1121326"/>
    <lineage>
        <taxon>Bacteria</taxon>
        <taxon>Bacillati</taxon>
        <taxon>Bacillota</taxon>
        <taxon>Clostridia</taxon>
        <taxon>Eubacteriales</taxon>
        <taxon>Clostridiaceae</taxon>
        <taxon>Clostridium</taxon>
    </lineage>
</organism>
<dbReference type="PROSITE" id="PS50887">
    <property type="entry name" value="GGDEF"/>
    <property type="match status" value="1"/>
</dbReference>
<keyword evidence="1" id="KW-0812">Transmembrane</keyword>
<dbReference type="InterPro" id="IPR043128">
    <property type="entry name" value="Rev_trsase/Diguanyl_cyclase"/>
</dbReference>
<keyword evidence="3" id="KW-0548">Nucleotidyltransferase</keyword>
<dbReference type="PANTHER" id="PTHR45138:SF9">
    <property type="entry name" value="DIGUANYLATE CYCLASE DGCM-RELATED"/>
    <property type="match status" value="1"/>
</dbReference>
<keyword evidence="3" id="KW-0808">Transferase</keyword>
<dbReference type="GO" id="GO:0052621">
    <property type="term" value="F:diguanylate cyclase activity"/>
    <property type="evidence" value="ECO:0007669"/>
    <property type="project" value="UniProtKB-EC"/>
</dbReference>
<dbReference type="InterPro" id="IPR000160">
    <property type="entry name" value="GGDEF_dom"/>
</dbReference>
<evidence type="ECO:0000313" key="4">
    <source>
        <dbReference type="Proteomes" id="UP000076603"/>
    </source>
</evidence>
<feature type="transmembrane region" description="Helical" evidence="1">
    <location>
        <begin position="145"/>
        <end position="166"/>
    </location>
</feature>
<evidence type="ECO:0000259" key="2">
    <source>
        <dbReference type="PROSITE" id="PS50887"/>
    </source>
</evidence>
<dbReference type="EC" id="2.7.7.65" evidence="3"/>
<dbReference type="Pfam" id="PF00990">
    <property type="entry name" value="GGDEF"/>
    <property type="match status" value="1"/>
</dbReference>
<sequence>MNLVLRIDNNIVAIIVSIIFLKNISNSLDKKEIKNKAFVAIFILNTIELITETLTCIINRQPYEWLIPITNVLHILLFILGPLITYGWYVFANLWVNKSIEYRWKKDIFLLIPIIINTFIVIPSPFLKLIFYINEYNVYERGPLFFIPVLISYFYLCCGFIMVYANKNKLNRIEFLPLFLFGVFPALGGLVQSMFYGLLLMWSSIAFSLIILYLYIQQQMMHMDYLTGAWTREKFYNYLNNRIEQKKHKNFSIVFVDLNDFKEINDTFGHNEGDRALINFVSIIKSVLRNEESITRYGGDEFVLFLDVDSQQEVEVIIKKISDAIADYNKRSNVLCKLDFSCGYELYNFDKHMTADEYINHVDKLMYRDKNKKKKTTDFL</sequence>
<feature type="transmembrane region" description="Helical" evidence="1">
    <location>
        <begin position="197"/>
        <end position="216"/>
    </location>
</feature>
<feature type="transmembrane region" description="Helical" evidence="1">
    <location>
        <begin position="72"/>
        <end position="96"/>
    </location>
</feature>